<dbReference type="Gene3D" id="3.40.50.1820">
    <property type="entry name" value="alpha/beta hydrolase"/>
    <property type="match status" value="1"/>
</dbReference>
<dbReference type="KEGG" id="adu:107495626"/>
<keyword evidence="3" id="KW-1185">Reference proteome</keyword>
<evidence type="ECO:0000313" key="4">
    <source>
        <dbReference type="RefSeq" id="XP_015972281.3"/>
    </source>
</evidence>
<dbReference type="GO" id="GO:0016787">
    <property type="term" value="F:hydrolase activity"/>
    <property type="evidence" value="ECO:0007669"/>
    <property type="project" value="UniProtKB-KW"/>
</dbReference>
<reference evidence="3" key="1">
    <citation type="journal article" date="2016" name="Nat. Genet.">
        <title>The genome sequences of Arachis duranensis and Arachis ipaensis, the diploid ancestors of cultivated peanut.</title>
        <authorList>
            <person name="Bertioli D.J."/>
            <person name="Cannon S.B."/>
            <person name="Froenicke L."/>
            <person name="Huang G."/>
            <person name="Farmer A.D."/>
            <person name="Cannon E.K."/>
            <person name="Liu X."/>
            <person name="Gao D."/>
            <person name="Clevenger J."/>
            <person name="Dash S."/>
            <person name="Ren L."/>
            <person name="Moretzsohn M.C."/>
            <person name="Shirasawa K."/>
            <person name="Huang W."/>
            <person name="Vidigal B."/>
            <person name="Abernathy B."/>
            <person name="Chu Y."/>
            <person name="Niederhuth C.E."/>
            <person name="Umale P."/>
            <person name="Araujo A.C."/>
            <person name="Kozik A."/>
            <person name="Kim K.D."/>
            <person name="Burow M.D."/>
            <person name="Varshney R.K."/>
            <person name="Wang X."/>
            <person name="Zhang X."/>
            <person name="Barkley N."/>
            <person name="Guimaraes P.M."/>
            <person name="Isobe S."/>
            <person name="Guo B."/>
            <person name="Liao B."/>
            <person name="Stalker H.T."/>
            <person name="Schmitz R.J."/>
            <person name="Scheffler B.E."/>
            <person name="Leal-Bertioli S.C."/>
            <person name="Xun X."/>
            <person name="Jackson S.A."/>
            <person name="Michelmore R."/>
            <person name="Ozias-Akins P."/>
        </authorList>
    </citation>
    <scope>NUCLEOTIDE SEQUENCE [LARGE SCALE GENOMIC DNA]</scope>
    <source>
        <strain evidence="3">cv. V14167</strain>
    </source>
</reference>
<dbReference type="Pfam" id="PF21530">
    <property type="entry name" value="Pif1_2B_dom"/>
    <property type="match status" value="1"/>
</dbReference>
<dbReference type="GO" id="GO:0043139">
    <property type="term" value="F:5'-3' DNA helicase activity"/>
    <property type="evidence" value="ECO:0007669"/>
    <property type="project" value="UniProtKB-EC"/>
</dbReference>
<dbReference type="GeneID" id="107495626"/>
<keyword evidence="1" id="KW-0347">Helicase</keyword>
<proteinExistence type="inferred from homology"/>
<evidence type="ECO:0000259" key="2">
    <source>
        <dbReference type="PROSITE" id="PS51645"/>
    </source>
</evidence>
<name>A0A6P4DQJ6_ARADU</name>
<dbReference type="InterPro" id="IPR036155">
    <property type="entry name" value="Crypto/Photolyase_N_sf"/>
</dbReference>
<dbReference type="Proteomes" id="UP000515211">
    <property type="component" value="Chromosome 3"/>
</dbReference>
<feature type="domain" description="Photolyase/cryptochrome alpha/beta" evidence="2">
    <location>
        <begin position="322"/>
        <end position="466"/>
    </location>
</feature>
<comment type="cofactor">
    <cofactor evidence="1">
        <name>Mg(2+)</name>
        <dbReference type="ChEBI" id="CHEBI:18420"/>
    </cofactor>
</comment>
<keyword evidence="1" id="KW-0233">DNA recombination</keyword>
<keyword evidence="1" id="KW-0547">Nucleotide-binding</keyword>
<dbReference type="Gene3D" id="3.40.50.620">
    <property type="entry name" value="HUPs"/>
    <property type="match status" value="1"/>
</dbReference>
<dbReference type="GO" id="GO:0006310">
    <property type="term" value="P:DNA recombination"/>
    <property type="evidence" value="ECO:0007669"/>
    <property type="project" value="UniProtKB-KW"/>
</dbReference>
<evidence type="ECO:0000256" key="1">
    <source>
        <dbReference type="RuleBase" id="RU363044"/>
    </source>
</evidence>
<dbReference type="RefSeq" id="XP_015972281.3">
    <property type="nucleotide sequence ID" value="XM_016116795.3"/>
</dbReference>
<gene>
    <name evidence="4" type="primary">LOC107495626</name>
</gene>
<keyword evidence="1" id="KW-0067">ATP-binding</keyword>
<dbReference type="CDD" id="cd18809">
    <property type="entry name" value="SF1_C_RecD"/>
    <property type="match status" value="1"/>
</dbReference>
<dbReference type="GO" id="GO:0005524">
    <property type="term" value="F:ATP binding"/>
    <property type="evidence" value="ECO:0007669"/>
    <property type="project" value="UniProtKB-KW"/>
</dbReference>
<dbReference type="Pfam" id="PF05970">
    <property type="entry name" value="PIF1"/>
    <property type="match status" value="1"/>
</dbReference>
<dbReference type="Pfam" id="PF12697">
    <property type="entry name" value="Abhydrolase_6"/>
    <property type="match status" value="1"/>
</dbReference>
<dbReference type="InterPro" id="IPR000073">
    <property type="entry name" value="AB_hydrolase_1"/>
</dbReference>
<dbReference type="GO" id="GO:0000723">
    <property type="term" value="P:telomere maintenance"/>
    <property type="evidence" value="ECO:0007669"/>
    <property type="project" value="InterPro"/>
</dbReference>
<dbReference type="PANTHER" id="PTHR47832:SF1">
    <property type="entry name" value="DNA PHOTOLYASE"/>
    <property type="match status" value="1"/>
</dbReference>
<evidence type="ECO:0000313" key="3">
    <source>
        <dbReference type="Proteomes" id="UP000515211"/>
    </source>
</evidence>
<dbReference type="GO" id="GO:0006281">
    <property type="term" value="P:DNA repair"/>
    <property type="evidence" value="ECO:0007669"/>
    <property type="project" value="UniProtKB-KW"/>
</dbReference>
<dbReference type="InterPro" id="IPR027417">
    <property type="entry name" value="P-loop_NTPase"/>
</dbReference>
<keyword evidence="1" id="KW-0378">Hydrolase</keyword>
<dbReference type="SUPFAM" id="SSF53474">
    <property type="entry name" value="alpha/beta-Hydrolases"/>
    <property type="match status" value="1"/>
</dbReference>
<comment type="similarity">
    <text evidence="1">Belongs to the helicase family.</text>
</comment>
<keyword evidence="1" id="KW-0234">DNA repair</keyword>
<dbReference type="InterPro" id="IPR010285">
    <property type="entry name" value="DNA_helicase_pif1-like_DEAD"/>
</dbReference>
<protein>
    <recommendedName>
        <fullName evidence="1">ATP-dependent DNA helicase</fullName>
        <ecNumber evidence="1">5.6.2.3</ecNumber>
    </recommendedName>
</protein>
<dbReference type="SUPFAM" id="SSF52540">
    <property type="entry name" value="P-loop containing nucleoside triphosphate hydrolases"/>
    <property type="match status" value="1"/>
</dbReference>
<dbReference type="InterPro" id="IPR014729">
    <property type="entry name" value="Rossmann-like_a/b/a_fold"/>
</dbReference>
<dbReference type="PROSITE" id="PS51645">
    <property type="entry name" value="PHR_CRY_ALPHA_BETA"/>
    <property type="match status" value="1"/>
</dbReference>
<dbReference type="InterPro" id="IPR006050">
    <property type="entry name" value="DNA_photolyase_N"/>
</dbReference>
<dbReference type="Pfam" id="PF00875">
    <property type="entry name" value="DNA_photolyase"/>
    <property type="match status" value="1"/>
</dbReference>
<dbReference type="InterPro" id="IPR049163">
    <property type="entry name" value="Pif1-like_2B_dom"/>
</dbReference>
<dbReference type="AlphaFoldDB" id="A0A6P4DQJ6"/>
<dbReference type="InterPro" id="IPR029058">
    <property type="entry name" value="AB_hydrolase_fold"/>
</dbReference>
<dbReference type="SUPFAM" id="SSF52425">
    <property type="entry name" value="Cryptochrome/photolyase, N-terminal domain"/>
    <property type="match status" value="1"/>
</dbReference>
<dbReference type="EC" id="5.6.2.3" evidence="1"/>
<organism evidence="3 4">
    <name type="scientific">Arachis duranensis</name>
    <name type="common">Wild peanut</name>
    <dbReference type="NCBI Taxonomy" id="130453"/>
    <lineage>
        <taxon>Eukaryota</taxon>
        <taxon>Viridiplantae</taxon>
        <taxon>Streptophyta</taxon>
        <taxon>Embryophyta</taxon>
        <taxon>Tracheophyta</taxon>
        <taxon>Spermatophyta</taxon>
        <taxon>Magnoliopsida</taxon>
        <taxon>eudicotyledons</taxon>
        <taxon>Gunneridae</taxon>
        <taxon>Pentapetalae</taxon>
        <taxon>rosids</taxon>
        <taxon>fabids</taxon>
        <taxon>Fabales</taxon>
        <taxon>Fabaceae</taxon>
        <taxon>Papilionoideae</taxon>
        <taxon>50 kb inversion clade</taxon>
        <taxon>dalbergioids sensu lato</taxon>
        <taxon>Dalbergieae</taxon>
        <taxon>Pterocarpus clade</taxon>
        <taxon>Arachis</taxon>
    </lineage>
</organism>
<dbReference type="PANTHER" id="PTHR47832">
    <property type="entry name" value="DNA PHOTOLYASE"/>
    <property type="match status" value="1"/>
</dbReference>
<sequence>MRRDQRSPKQDPILSSQYVVCEERYNCRFEALDRTLRNLMSVTDQHKTHKPFGGKIVVLGSDFRQILPVIPKGSRHDILASAINSSQFWSFCKILDVGNGNIISVVGDESEVKISDDLLITTTDDPLSHLVDFAYPNLLQNMSDYRYFQSRAILAPTLKSVEKVNDFVLTIFSGMEKEYLSSDTTCQADENEDVKQEWFTSEFLNDIKCSELLNHKLTLKPGVAVMLLRNIDQTSGLCNRTRLIVNKLGSNVIGATVVTSRNIGDKVYIPRMNLIPSDSGLPFKFQRRQFSLTVCFAMTINMSQDQSLSHVRLYLPKSMFIYGQLYVALSRVKSRSGLRVLILNEDGNPKSSTTNVVVNSLRRMKSHHVELLIAGFSDEMLELLLFALQDLRNSLKERGSNLMIRFGNAEHVIQQLASEVNASCVFAEQEVEYELYLLLDVVKECMKSVTVRERAPRIELWNTPFYDVNVLQNLPASYDDFKKLRLPVTEPLQLSKLPAADMELDWGTLPVYDDVKNFITSNQGRLRERWNSIKLTSAETLLRNKIMKSSESSEGSYDSRQLQSKKSNESVFLSQKGNAVGGGTNNVLNALAAYLRYFEGTARDDWQEIHEKVRASESRNGASFIALFGPALSLGIISRRSVHYEAIKYERERNAGFISPFGYSATTIAGAVDAVCSKEWYWLMALRNQTNNDGIHSTRMWKWNGFLIQYTVAGNDGPAVVLVHGFGAFAEHYRDNINGLAGAGNRVWAITLLGFGNSEKPNIVYTELLWAELVRDFIVDVVGEPVHLVGNSIGGYFVSIVSCLWNVLVKSVVLINSAGNVVPSYTYIPLPEDRKTSGASWLGSRVLLLYLRLRIQELVKKCYPTRTERADDWLINKMLRASYDPGSPVVVESIFSFNLSIPLNFLIEEFREKVLIIQGMKDPISDSSSRVATLKEHCDGLVIKELDAGHCPHDEVPEQVNDILYEWIPRIESQILTGSPA</sequence>
<comment type="catalytic activity">
    <reaction evidence="1">
        <text>ATP + H2O = ADP + phosphate + H(+)</text>
        <dbReference type="Rhea" id="RHEA:13065"/>
        <dbReference type="ChEBI" id="CHEBI:15377"/>
        <dbReference type="ChEBI" id="CHEBI:15378"/>
        <dbReference type="ChEBI" id="CHEBI:30616"/>
        <dbReference type="ChEBI" id="CHEBI:43474"/>
        <dbReference type="ChEBI" id="CHEBI:456216"/>
        <dbReference type="EC" id="5.6.2.3"/>
    </reaction>
</comment>
<keyword evidence="1" id="KW-0227">DNA damage</keyword>
<reference evidence="4" key="2">
    <citation type="submission" date="2025-08" db="UniProtKB">
        <authorList>
            <consortium name="RefSeq"/>
        </authorList>
    </citation>
    <scope>IDENTIFICATION</scope>
    <source>
        <tissue evidence="4">Whole plant</tissue>
    </source>
</reference>
<accession>A0A6P4DQJ6</accession>